<accession>A0A0N7F3D6</accession>
<evidence type="ECO:0000313" key="1">
    <source>
        <dbReference type="EMBL" id="ALG08335.1"/>
    </source>
</evidence>
<dbReference type="RefSeq" id="WP_054290242.1">
    <property type="nucleotide sequence ID" value="NZ_CP012752.1"/>
</dbReference>
<dbReference type="Proteomes" id="UP000063699">
    <property type="component" value="Chromosome"/>
</dbReference>
<organism evidence="1 2">
    <name type="scientific">Kibdelosporangium phytohabitans</name>
    <dbReference type="NCBI Taxonomy" id="860235"/>
    <lineage>
        <taxon>Bacteria</taxon>
        <taxon>Bacillati</taxon>
        <taxon>Actinomycetota</taxon>
        <taxon>Actinomycetes</taxon>
        <taxon>Pseudonocardiales</taxon>
        <taxon>Pseudonocardiaceae</taxon>
        <taxon>Kibdelosporangium</taxon>
    </lineage>
</organism>
<keyword evidence="2" id="KW-1185">Reference proteome</keyword>
<protein>
    <submittedName>
        <fullName evidence="1">Uncharacterized protein</fullName>
    </submittedName>
</protein>
<reference evidence="1 2" key="1">
    <citation type="submission" date="2015-07" db="EMBL/GenBank/DDBJ databases">
        <title>Genome sequencing of Kibdelosporangium phytohabitans.</title>
        <authorList>
            <person name="Qin S."/>
            <person name="Xing K."/>
        </authorList>
    </citation>
    <scope>NUCLEOTIDE SEQUENCE [LARGE SCALE GENOMIC DNA]</scope>
    <source>
        <strain evidence="1 2">KLBMP1111</strain>
    </source>
</reference>
<evidence type="ECO:0000313" key="2">
    <source>
        <dbReference type="Proteomes" id="UP000063699"/>
    </source>
</evidence>
<gene>
    <name evidence="1" type="ORF">AOZ06_16725</name>
</gene>
<name>A0A0N7F3D6_9PSEU</name>
<proteinExistence type="predicted"/>
<sequence length="83" mass="8994">MTGDAPDHLRRNPRWLAETLHPRSGNRLACVAVLLTGRADLAQDAVHTASARVHLSGDNDLCLARALIDESRDHEQPAEPGPP</sequence>
<dbReference type="STRING" id="860235.AOZ06_16725"/>
<dbReference type="EMBL" id="CP012752">
    <property type="protein sequence ID" value="ALG08335.1"/>
    <property type="molecule type" value="Genomic_DNA"/>
</dbReference>
<dbReference type="AlphaFoldDB" id="A0A0N7F3D6"/>
<dbReference type="KEGG" id="kphy:AOZ06_16725"/>